<comment type="caution">
    <text evidence="4">The sequence shown here is derived from an EMBL/GenBank/DDBJ whole genome shotgun (WGS) entry which is preliminary data.</text>
</comment>
<dbReference type="GO" id="GO:0003700">
    <property type="term" value="F:DNA-binding transcription factor activity"/>
    <property type="evidence" value="ECO:0007669"/>
    <property type="project" value="TreeGrafter"/>
</dbReference>
<accession>A0A3E0HEW3</accession>
<dbReference type="InterPro" id="IPR001647">
    <property type="entry name" value="HTH_TetR"/>
</dbReference>
<dbReference type="PANTHER" id="PTHR30055:SF226">
    <property type="entry name" value="HTH-TYPE TRANSCRIPTIONAL REGULATOR PKSA"/>
    <property type="match status" value="1"/>
</dbReference>
<dbReference type="SUPFAM" id="SSF46689">
    <property type="entry name" value="Homeodomain-like"/>
    <property type="match status" value="1"/>
</dbReference>
<evidence type="ECO:0000256" key="2">
    <source>
        <dbReference type="PROSITE-ProRule" id="PRU00335"/>
    </source>
</evidence>
<dbReference type="PRINTS" id="PR00455">
    <property type="entry name" value="HTHTETR"/>
</dbReference>
<dbReference type="Gene3D" id="1.10.10.60">
    <property type="entry name" value="Homeodomain-like"/>
    <property type="match status" value="1"/>
</dbReference>
<feature type="domain" description="HTH tetR-type" evidence="3">
    <location>
        <begin position="25"/>
        <end position="85"/>
    </location>
</feature>
<keyword evidence="1 2" id="KW-0238">DNA-binding</keyword>
<protein>
    <submittedName>
        <fullName evidence="4">Regulatory TetR family protein</fullName>
    </submittedName>
</protein>
<dbReference type="EMBL" id="QUNO01000009">
    <property type="protein sequence ID" value="REH43814.1"/>
    <property type="molecule type" value="Genomic_DNA"/>
</dbReference>
<gene>
    <name evidence="4" type="ORF">BCF44_109357</name>
</gene>
<dbReference type="Pfam" id="PF00440">
    <property type="entry name" value="TetR_N"/>
    <property type="match status" value="1"/>
</dbReference>
<dbReference type="Gene3D" id="1.10.357.10">
    <property type="entry name" value="Tetracycline Repressor, domain 2"/>
    <property type="match status" value="1"/>
</dbReference>
<feature type="DNA-binding region" description="H-T-H motif" evidence="2">
    <location>
        <begin position="48"/>
        <end position="67"/>
    </location>
</feature>
<sequence>MTLATTARLGPVPKISAPTVAEHRAQRLRALLEAARVLVAEAGPDALTLTALAAQVGLSRPSLYEYFRSRDDLVAAMVEDELPRWIAELEAEVARHADPADRIAAFVRTQLRMLTDGRHSAAVVLAGHALGPAAQERIMAEHARLFAPLVDALADLDVDHPELRARLIQGVVTAASPMLGADELANRRILDAAVHQVLHGLR</sequence>
<reference evidence="4 5" key="1">
    <citation type="submission" date="2018-08" db="EMBL/GenBank/DDBJ databases">
        <title>Genomic Encyclopedia of Archaeal and Bacterial Type Strains, Phase II (KMG-II): from individual species to whole genera.</title>
        <authorList>
            <person name="Goeker M."/>
        </authorList>
    </citation>
    <scope>NUCLEOTIDE SEQUENCE [LARGE SCALE GENOMIC DNA]</scope>
    <source>
        <strain evidence="4 5">DSM 45791</strain>
    </source>
</reference>
<evidence type="ECO:0000256" key="1">
    <source>
        <dbReference type="ARBA" id="ARBA00023125"/>
    </source>
</evidence>
<dbReference type="PANTHER" id="PTHR30055">
    <property type="entry name" value="HTH-TYPE TRANSCRIPTIONAL REGULATOR RUTR"/>
    <property type="match status" value="1"/>
</dbReference>
<dbReference type="PROSITE" id="PS50977">
    <property type="entry name" value="HTH_TETR_2"/>
    <property type="match status" value="1"/>
</dbReference>
<organism evidence="4 5">
    <name type="scientific">Kutzneria buriramensis</name>
    <dbReference type="NCBI Taxonomy" id="1045776"/>
    <lineage>
        <taxon>Bacteria</taxon>
        <taxon>Bacillati</taxon>
        <taxon>Actinomycetota</taxon>
        <taxon>Actinomycetes</taxon>
        <taxon>Pseudonocardiales</taxon>
        <taxon>Pseudonocardiaceae</taxon>
        <taxon>Kutzneria</taxon>
    </lineage>
</organism>
<keyword evidence="5" id="KW-1185">Reference proteome</keyword>
<proteinExistence type="predicted"/>
<dbReference type="InterPro" id="IPR009057">
    <property type="entry name" value="Homeodomain-like_sf"/>
</dbReference>
<dbReference type="Proteomes" id="UP000256269">
    <property type="component" value="Unassembled WGS sequence"/>
</dbReference>
<name>A0A3E0HEW3_9PSEU</name>
<dbReference type="AlphaFoldDB" id="A0A3E0HEW3"/>
<evidence type="ECO:0000259" key="3">
    <source>
        <dbReference type="PROSITE" id="PS50977"/>
    </source>
</evidence>
<evidence type="ECO:0000313" key="5">
    <source>
        <dbReference type="Proteomes" id="UP000256269"/>
    </source>
</evidence>
<dbReference type="GO" id="GO:0000976">
    <property type="term" value="F:transcription cis-regulatory region binding"/>
    <property type="evidence" value="ECO:0007669"/>
    <property type="project" value="TreeGrafter"/>
</dbReference>
<evidence type="ECO:0000313" key="4">
    <source>
        <dbReference type="EMBL" id="REH43814.1"/>
    </source>
</evidence>
<dbReference type="InterPro" id="IPR050109">
    <property type="entry name" value="HTH-type_TetR-like_transc_reg"/>
</dbReference>